<feature type="domain" description="Acyl-CoA oxidase/dehydrogenase middle" evidence="8">
    <location>
        <begin position="125"/>
        <end position="213"/>
    </location>
</feature>
<comment type="caution">
    <text evidence="10">The sequence shown here is derived from an EMBL/GenBank/DDBJ whole genome shotgun (WGS) entry which is preliminary data.</text>
</comment>
<dbReference type="Gene3D" id="1.10.540.10">
    <property type="entry name" value="Acyl-CoA dehydrogenase/oxidase, N-terminal domain"/>
    <property type="match status" value="1"/>
</dbReference>
<dbReference type="Proteomes" id="UP000787472">
    <property type="component" value="Unassembled WGS sequence"/>
</dbReference>
<evidence type="ECO:0000259" key="9">
    <source>
        <dbReference type="Pfam" id="PF02771"/>
    </source>
</evidence>
<name>A0A9E5ML02_9GAMM</name>
<comment type="similarity">
    <text evidence="2 6">Belongs to the acyl-CoA dehydrogenase family.</text>
</comment>
<evidence type="ECO:0000256" key="5">
    <source>
        <dbReference type="ARBA" id="ARBA00023002"/>
    </source>
</evidence>
<accession>A0A9E5ML02</accession>
<sequence>MNFDYSGEQQMLLDSVLRYGLDNWSADKRLACLKDLPSNVTKSWAEMADLGWLMLSIPEEEGGLGGTPVDVMALMEGIGRHLIPVPYVTSCVLVPALLSGTGETATEILEGIGLGNIRAAAGFLESEGGFDLNYVGLSAELSDNRWLLSGEKVHVEDGGDADWYVVSARTAGSIMDSDGISLFLISANSPGLKVENFRAVDGHTHSRLRLDNVNATLVGEKDQALMRIESAVDRAITAHVAEAVASMEMANAVTLDYLGTRRQFGVSIGSFQVLQHRAVDMAIAAEEARSMMLHATLNLNADPVTRKRAVSAAKTRVGQTGLYVAKQAVQLHGGVGTCDELIISHHLKRQMMLDTAYGQADYHRTRFANVS</sequence>
<dbReference type="Gene3D" id="2.40.110.10">
    <property type="entry name" value="Butyryl-CoA Dehydrogenase, subunit A, domain 2"/>
    <property type="match status" value="1"/>
</dbReference>
<dbReference type="GO" id="GO:0050660">
    <property type="term" value="F:flavin adenine dinucleotide binding"/>
    <property type="evidence" value="ECO:0007669"/>
    <property type="project" value="InterPro"/>
</dbReference>
<evidence type="ECO:0000259" key="8">
    <source>
        <dbReference type="Pfam" id="PF02770"/>
    </source>
</evidence>
<feature type="domain" description="Acyl-CoA dehydrogenase/oxidase C-terminal" evidence="7">
    <location>
        <begin position="237"/>
        <end position="368"/>
    </location>
</feature>
<comment type="cofactor">
    <cofactor evidence="1 6">
        <name>FAD</name>
        <dbReference type="ChEBI" id="CHEBI:57692"/>
    </cofactor>
</comment>
<evidence type="ECO:0000256" key="4">
    <source>
        <dbReference type="ARBA" id="ARBA00022827"/>
    </source>
</evidence>
<feature type="domain" description="Acyl-CoA dehydrogenase/oxidase N-terminal" evidence="9">
    <location>
        <begin position="8"/>
        <end position="109"/>
    </location>
</feature>
<dbReference type="Pfam" id="PF02770">
    <property type="entry name" value="Acyl-CoA_dh_M"/>
    <property type="match status" value="1"/>
</dbReference>
<dbReference type="CDD" id="cd00567">
    <property type="entry name" value="ACAD"/>
    <property type="match status" value="1"/>
</dbReference>
<dbReference type="SUPFAM" id="SSF47203">
    <property type="entry name" value="Acyl-CoA dehydrogenase C-terminal domain-like"/>
    <property type="match status" value="1"/>
</dbReference>
<keyword evidence="11" id="KW-1185">Reference proteome</keyword>
<dbReference type="Pfam" id="PF02771">
    <property type="entry name" value="Acyl-CoA_dh_N"/>
    <property type="match status" value="1"/>
</dbReference>
<dbReference type="RefSeq" id="WP_167186412.1">
    <property type="nucleotide sequence ID" value="NZ_JAAONZ010000007.1"/>
</dbReference>
<dbReference type="SUPFAM" id="SSF56645">
    <property type="entry name" value="Acyl-CoA dehydrogenase NM domain-like"/>
    <property type="match status" value="1"/>
</dbReference>
<dbReference type="Gene3D" id="1.20.140.10">
    <property type="entry name" value="Butyryl-CoA Dehydrogenase, subunit A, domain 3"/>
    <property type="match status" value="1"/>
</dbReference>
<dbReference type="AlphaFoldDB" id="A0A9E5ML02"/>
<dbReference type="InterPro" id="IPR009100">
    <property type="entry name" value="AcylCoA_DH/oxidase_NM_dom_sf"/>
</dbReference>
<keyword evidence="3 6" id="KW-0285">Flavoprotein</keyword>
<proteinExistence type="inferred from homology"/>
<protein>
    <submittedName>
        <fullName evidence="10">Acyl-CoA dehydrogenase</fullName>
    </submittedName>
</protein>
<dbReference type="Pfam" id="PF00441">
    <property type="entry name" value="Acyl-CoA_dh_1"/>
    <property type="match status" value="1"/>
</dbReference>
<dbReference type="InterPro" id="IPR009075">
    <property type="entry name" value="AcylCo_DH/oxidase_C"/>
</dbReference>
<evidence type="ECO:0000256" key="3">
    <source>
        <dbReference type="ARBA" id="ARBA00022630"/>
    </source>
</evidence>
<reference evidence="10" key="1">
    <citation type="submission" date="2020-03" db="EMBL/GenBank/DDBJ databases">
        <authorList>
            <person name="Guo F."/>
        </authorList>
    </citation>
    <scope>NUCLEOTIDE SEQUENCE</scope>
    <source>
        <strain evidence="10">JCM 30134</strain>
    </source>
</reference>
<evidence type="ECO:0000256" key="1">
    <source>
        <dbReference type="ARBA" id="ARBA00001974"/>
    </source>
</evidence>
<gene>
    <name evidence="10" type="ORF">G8770_11350</name>
</gene>
<evidence type="ECO:0000259" key="7">
    <source>
        <dbReference type="Pfam" id="PF00441"/>
    </source>
</evidence>
<dbReference type="EMBL" id="JAAONZ010000007">
    <property type="protein sequence ID" value="NHO66142.1"/>
    <property type="molecule type" value="Genomic_DNA"/>
</dbReference>
<dbReference type="InterPro" id="IPR006091">
    <property type="entry name" value="Acyl-CoA_Oxase/DH_mid-dom"/>
</dbReference>
<dbReference type="PANTHER" id="PTHR43884:SF20">
    <property type="entry name" value="ACYL-COA DEHYDROGENASE FADE28"/>
    <property type="match status" value="1"/>
</dbReference>
<keyword evidence="4 6" id="KW-0274">FAD</keyword>
<organism evidence="10 11">
    <name type="scientific">Pseudomaricurvus hydrocarbonicus</name>
    <dbReference type="NCBI Taxonomy" id="1470433"/>
    <lineage>
        <taxon>Bacteria</taxon>
        <taxon>Pseudomonadati</taxon>
        <taxon>Pseudomonadota</taxon>
        <taxon>Gammaproteobacteria</taxon>
        <taxon>Cellvibrionales</taxon>
        <taxon>Cellvibrionaceae</taxon>
        <taxon>Pseudomaricurvus</taxon>
    </lineage>
</organism>
<dbReference type="InterPro" id="IPR013786">
    <property type="entry name" value="AcylCoA_DH/ox_N"/>
</dbReference>
<keyword evidence="5 6" id="KW-0560">Oxidoreductase</keyword>
<evidence type="ECO:0000256" key="2">
    <source>
        <dbReference type="ARBA" id="ARBA00009347"/>
    </source>
</evidence>
<dbReference type="PANTHER" id="PTHR43884">
    <property type="entry name" value="ACYL-COA DEHYDROGENASE"/>
    <property type="match status" value="1"/>
</dbReference>
<evidence type="ECO:0000256" key="6">
    <source>
        <dbReference type="RuleBase" id="RU362125"/>
    </source>
</evidence>
<dbReference type="InterPro" id="IPR037069">
    <property type="entry name" value="AcylCoA_DH/ox_N_sf"/>
</dbReference>
<dbReference type="InterPro" id="IPR046373">
    <property type="entry name" value="Acyl-CoA_Oxase/DH_mid-dom_sf"/>
</dbReference>
<dbReference type="InterPro" id="IPR036250">
    <property type="entry name" value="AcylCo_DH-like_C"/>
</dbReference>
<dbReference type="GO" id="GO:0003995">
    <property type="term" value="F:acyl-CoA dehydrogenase activity"/>
    <property type="evidence" value="ECO:0007669"/>
    <property type="project" value="TreeGrafter"/>
</dbReference>
<evidence type="ECO:0000313" key="10">
    <source>
        <dbReference type="EMBL" id="NHO66142.1"/>
    </source>
</evidence>
<evidence type="ECO:0000313" key="11">
    <source>
        <dbReference type="Proteomes" id="UP000787472"/>
    </source>
</evidence>